<dbReference type="GO" id="GO:0016491">
    <property type="term" value="F:oxidoreductase activity"/>
    <property type="evidence" value="ECO:0007669"/>
    <property type="project" value="InterPro"/>
</dbReference>
<dbReference type="OrthoDB" id="9767994at2"/>
<dbReference type="EMBL" id="MSPP01000004">
    <property type="protein sequence ID" value="OUD08733.1"/>
    <property type="molecule type" value="Genomic_DNA"/>
</dbReference>
<dbReference type="InterPro" id="IPR012368">
    <property type="entry name" value="OxRdtase_Mopterin-bd_su_IorB"/>
</dbReference>
<evidence type="ECO:0000313" key="4">
    <source>
        <dbReference type="Proteomes" id="UP000194664"/>
    </source>
</evidence>
<dbReference type="Gene3D" id="3.30.365.10">
    <property type="entry name" value="Aldehyde oxidase/xanthine dehydrogenase, molybdopterin binding domain"/>
    <property type="match status" value="4"/>
</dbReference>
<dbReference type="PIRSF" id="PIRSF036389">
    <property type="entry name" value="IOR_B"/>
    <property type="match status" value="1"/>
</dbReference>
<dbReference type="PANTHER" id="PTHR47495:SF2">
    <property type="entry name" value="ALDEHYDE DEHYDROGENASE"/>
    <property type="match status" value="1"/>
</dbReference>
<dbReference type="Gene3D" id="3.90.1170.50">
    <property type="entry name" value="Aldehyde oxidase/xanthine dehydrogenase, a/b hammerhead"/>
    <property type="match status" value="1"/>
</dbReference>
<dbReference type="InterPro" id="IPR000674">
    <property type="entry name" value="Ald_Oxase/Xan_DH_a/b"/>
</dbReference>
<keyword evidence="4" id="KW-1185">Reference proteome</keyword>
<dbReference type="Proteomes" id="UP000194664">
    <property type="component" value="Unassembled WGS sequence"/>
</dbReference>
<evidence type="ECO:0000256" key="1">
    <source>
        <dbReference type="SAM" id="Phobius"/>
    </source>
</evidence>
<proteinExistence type="predicted"/>
<evidence type="ECO:0000313" key="3">
    <source>
        <dbReference type="EMBL" id="OUD08733.1"/>
    </source>
</evidence>
<accession>A0A251WXQ1</accession>
<sequence>MASIGKIARRTFLFGAVAVAGGAAFGFYKLTQTPPNPLNPDDGALNPFVVINADGITLIAPRAEMGQGVHTTLPALVAEELDVALADIKVIHGPAAKAYFNQALLGAAFPVTDYKRKPWHDDTAHFLGNAAKFLDLQVTGGSTSTRDGFVKMREAGAAAREMLKDAAAEQLGVKSAELATENGAVIAPDGTRLPYADLAPAATKLKPRNVTLRDPSEWKTLGKSQPRTDMVGKSTGTATFGIDFRAPGMKFATVKMSPKRSSMRSFDPSDAILMDGVEKIIDLGDGFAVVATNTWLAFQAADAVRVEWDDAPYPADTDAQMAKIAEAFDTSPNSTGRNDGDVETASGDTISAEYSVPFLAHATMEPMTTAAKFTGDALEVWSPNQGPMLIRNWCADAVGLDPEQVTVHTMLMGGAFGRRGEVDFAVLAARVAREMPDTPVLVTWSREEDMRHDFYRPAAIARMSGKVQDGQITALDAQVAAPSPSHQAMARWLGREMGGPDAELTAGVADQPYGIPNYRTRGYLADLDVPVGFWRSVGASYGGFFFDGFIDELAHAAGRDPLEVRLELARREHAPSASVIEKVRDMSGWTGQTPAGIGRGIGFTYSFGTPVAQVIEVRDTDAGIKIDKAWIACDPGTALDPSIIHAQMMGGCIFGLSAATNGQITFTDGEVDQWNFPDYDGLRMHNAPEIEVAILENADGISGVGEPGTPPAAPALANALFDLTGQRARRLPLGLDYSLLI</sequence>
<dbReference type="SUPFAM" id="SSF54665">
    <property type="entry name" value="CO dehydrogenase molybdoprotein N-domain-like"/>
    <property type="match status" value="1"/>
</dbReference>
<evidence type="ECO:0000259" key="2">
    <source>
        <dbReference type="SMART" id="SM01008"/>
    </source>
</evidence>
<comment type="caution">
    <text evidence="3">The sequence shown here is derived from an EMBL/GenBank/DDBJ whole genome shotgun (WGS) entry which is preliminary data.</text>
</comment>
<dbReference type="InterPro" id="IPR037165">
    <property type="entry name" value="AldOxase/xan_DH_Mopterin-bd_sf"/>
</dbReference>
<dbReference type="RefSeq" id="WP_086451999.1">
    <property type="nucleotide sequence ID" value="NZ_MSPP01000004.1"/>
</dbReference>
<dbReference type="Pfam" id="PF20256">
    <property type="entry name" value="MoCoBD_2"/>
    <property type="match status" value="1"/>
</dbReference>
<name>A0A251WXQ1_9RHOB</name>
<keyword evidence="1" id="KW-1133">Transmembrane helix</keyword>
<dbReference type="PANTHER" id="PTHR47495">
    <property type="entry name" value="ALDEHYDE DEHYDROGENASE"/>
    <property type="match status" value="1"/>
</dbReference>
<keyword evidence="1" id="KW-0812">Transmembrane</keyword>
<dbReference type="AlphaFoldDB" id="A0A251WXQ1"/>
<feature type="transmembrane region" description="Helical" evidence="1">
    <location>
        <begin position="12"/>
        <end position="30"/>
    </location>
</feature>
<gene>
    <name evidence="3" type="ORF">BVC71_12455</name>
</gene>
<dbReference type="InterPro" id="IPR046867">
    <property type="entry name" value="AldOxase/xan_DH_MoCoBD2"/>
</dbReference>
<keyword evidence="1" id="KW-0472">Membrane</keyword>
<dbReference type="SMART" id="SM01008">
    <property type="entry name" value="Ald_Xan_dh_C"/>
    <property type="match status" value="1"/>
</dbReference>
<dbReference type="InterPro" id="IPR052516">
    <property type="entry name" value="N-heterocyclic_Hydroxylase"/>
</dbReference>
<dbReference type="InterPro" id="IPR008274">
    <property type="entry name" value="AldOxase/xan_DH_MoCoBD1"/>
</dbReference>
<dbReference type="InterPro" id="IPR036856">
    <property type="entry name" value="Ald_Oxase/Xan_DH_a/b_sf"/>
</dbReference>
<protein>
    <submittedName>
        <fullName evidence="3">Isoquinoline 1-oxidoreductase</fullName>
    </submittedName>
</protein>
<dbReference type="SUPFAM" id="SSF56003">
    <property type="entry name" value="Molybdenum cofactor-binding domain"/>
    <property type="match status" value="2"/>
</dbReference>
<dbReference type="Pfam" id="PF02738">
    <property type="entry name" value="MoCoBD_1"/>
    <property type="match status" value="1"/>
</dbReference>
<feature type="domain" description="Aldehyde oxidase/xanthine dehydrogenase a/b hammerhead" evidence="2">
    <location>
        <begin position="235"/>
        <end position="312"/>
    </location>
</feature>
<reference evidence="3" key="1">
    <citation type="submission" date="2016-12" db="EMBL/GenBank/DDBJ databases">
        <title>The draft genome sequence of HSLHS2.</title>
        <authorList>
            <person name="Hu D."/>
            <person name="Wang L."/>
            <person name="Shao Z."/>
        </authorList>
    </citation>
    <scope>NUCLEOTIDE SEQUENCE [LARGE SCALE GENOMIC DNA]</scope>
    <source>
        <strain evidence="3">MCCC 1A06712</strain>
    </source>
</reference>
<organism evidence="3 4">
    <name type="scientific">Marivivens niveibacter</name>
    <dbReference type="NCBI Taxonomy" id="1930667"/>
    <lineage>
        <taxon>Bacteria</taxon>
        <taxon>Pseudomonadati</taxon>
        <taxon>Pseudomonadota</taxon>
        <taxon>Alphaproteobacteria</taxon>
        <taxon>Rhodobacterales</taxon>
        <taxon>Paracoccaceae</taxon>
        <taxon>Marivivens group</taxon>
        <taxon>Marivivens</taxon>
    </lineage>
</organism>